<sequence>MRPTIQCIAETMNSKPKTVYRALAGNTTPEKLEFMLFVKRVRDARCRGVSDKTAVFGSLRDTYPKQFEYLMN</sequence>
<reference evidence="1 2" key="1">
    <citation type="journal article" date="2009" name="PLoS ONE">
        <title>Symbiotic virus at the evolutionary intersection of three types of large DNA viruses; iridoviruses, ascoviruses, and ichnoviruses.</title>
        <authorList>
            <person name="Bigot Y."/>
            <person name="Renault S."/>
            <person name="Nicolas J."/>
            <person name="Moundras C."/>
            <person name="Demattei M.V."/>
            <person name="Samain S."/>
            <person name="Bideshi D.K."/>
            <person name="Federici B.A."/>
        </authorList>
    </citation>
    <scope>NUCLEOTIDE SEQUENCE [LARGE SCALE GENOMIC DNA]</scope>
</reference>
<proteinExistence type="predicted"/>
<evidence type="ECO:0000313" key="2">
    <source>
        <dbReference type="Proteomes" id="UP000203898"/>
    </source>
</evidence>
<organism evidence="1 2">
    <name type="scientific">Diadromus pulchellus ascovirus 4a</name>
    <dbReference type="NCBI Taxonomy" id="158683"/>
    <lineage>
        <taxon>Viruses</taxon>
        <taxon>Varidnaviria</taxon>
        <taxon>Bamfordvirae</taxon>
        <taxon>Nucleocytoviricota</taxon>
        <taxon>Megaviricetes</taxon>
        <taxon>Pimascovirales</taxon>
        <taxon>Pimascovirales incertae sedis</taxon>
        <taxon>Ascoviridae</taxon>
        <taxon>Toursvirus</taxon>
        <taxon>Toursvirus dptv1a</taxon>
    </lineage>
</organism>
<keyword evidence="2" id="KW-1185">Reference proteome</keyword>
<dbReference type="KEGG" id="vg:26683644"/>
<dbReference type="GeneID" id="26683644"/>
<name>F2NZ28_9VIRU</name>
<dbReference type="EMBL" id="CU469068">
    <property type="protein sequence ID" value="CCA61456.1"/>
    <property type="molecule type" value="Genomic_DNA"/>
</dbReference>
<evidence type="ECO:0000313" key="1">
    <source>
        <dbReference type="EMBL" id="CCA61456.1"/>
    </source>
</evidence>
<dbReference type="Proteomes" id="UP000203898">
    <property type="component" value="Segment"/>
</dbReference>
<protein>
    <submittedName>
        <fullName evidence="1">Complete DpAV4 genome</fullName>
    </submittedName>
</protein>
<accession>F2NZ28</accession>
<dbReference type="RefSeq" id="YP_009640087.1">
    <property type="nucleotide sequence ID" value="NC_011335.1"/>
</dbReference>